<evidence type="ECO:0000313" key="3">
    <source>
        <dbReference type="Proteomes" id="UP000502823"/>
    </source>
</evidence>
<dbReference type="GO" id="GO:0007169">
    <property type="term" value="P:cell surface receptor protein tyrosine kinase signaling pathway"/>
    <property type="evidence" value="ECO:0007669"/>
    <property type="project" value="TreeGrafter"/>
</dbReference>
<accession>A0A6L2PKA9</accession>
<evidence type="ECO:0000259" key="1">
    <source>
        <dbReference type="PROSITE" id="PS50011"/>
    </source>
</evidence>
<dbReference type="InterPro" id="IPR001245">
    <property type="entry name" value="Ser-Thr/Tyr_kinase_cat_dom"/>
</dbReference>
<protein>
    <recommendedName>
        <fullName evidence="1">Protein kinase domain-containing protein</fullName>
    </recommendedName>
</protein>
<dbReference type="SUPFAM" id="SSF56112">
    <property type="entry name" value="Protein kinase-like (PK-like)"/>
    <property type="match status" value="1"/>
</dbReference>
<gene>
    <name evidence="2" type="ORF">Cfor_03994</name>
</gene>
<feature type="non-terminal residue" evidence="2">
    <location>
        <position position="1"/>
    </location>
</feature>
<organism evidence="2 3">
    <name type="scientific">Coptotermes formosanus</name>
    <name type="common">Formosan subterranean termite</name>
    <dbReference type="NCBI Taxonomy" id="36987"/>
    <lineage>
        <taxon>Eukaryota</taxon>
        <taxon>Metazoa</taxon>
        <taxon>Ecdysozoa</taxon>
        <taxon>Arthropoda</taxon>
        <taxon>Hexapoda</taxon>
        <taxon>Insecta</taxon>
        <taxon>Pterygota</taxon>
        <taxon>Neoptera</taxon>
        <taxon>Polyneoptera</taxon>
        <taxon>Dictyoptera</taxon>
        <taxon>Blattodea</taxon>
        <taxon>Blattoidea</taxon>
        <taxon>Termitoidae</taxon>
        <taxon>Rhinotermitidae</taxon>
        <taxon>Coptotermes</taxon>
    </lineage>
</organism>
<dbReference type="AlphaFoldDB" id="A0A6L2PKA9"/>
<dbReference type="InterPro" id="IPR000719">
    <property type="entry name" value="Prot_kinase_dom"/>
</dbReference>
<dbReference type="GO" id="GO:0004714">
    <property type="term" value="F:transmembrane receptor protein tyrosine kinase activity"/>
    <property type="evidence" value="ECO:0007669"/>
    <property type="project" value="TreeGrafter"/>
</dbReference>
<dbReference type="PANTHER" id="PTHR24416">
    <property type="entry name" value="TYROSINE-PROTEIN KINASE RECEPTOR"/>
    <property type="match status" value="1"/>
</dbReference>
<dbReference type="OrthoDB" id="8196102at2759"/>
<dbReference type="InterPro" id="IPR011009">
    <property type="entry name" value="Kinase-like_dom_sf"/>
</dbReference>
<dbReference type="GO" id="GO:0005524">
    <property type="term" value="F:ATP binding"/>
    <property type="evidence" value="ECO:0007669"/>
    <property type="project" value="InterPro"/>
</dbReference>
<feature type="domain" description="Protein kinase" evidence="1">
    <location>
        <begin position="29"/>
        <end position="147"/>
    </location>
</feature>
<dbReference type="GO" id="GO:0043235">
    <property type="term" value="C:receptor complex"/>
    <property type="evidence" value="ECO:0007669"/>
    <property type="project" value="TreeGrafter"/>
</dbReference>
<dbReference type="InterPro" id="IPR020635">
    <property type="entry name" value="Tyr_kinase_cat_dom"/>
</dbReference>
<dbReference type="InterPro" id="IPR050122">
    <property type="entry name" value="RTK"/>
</dbReference>
<evidence type="ECO:0000313" key="2">
    <source>
        <dbReference type="EMBL" id="GFG30517.1"/>
    </source>
</evidence>
<dbReference type="PANTHER" id="PTHR24416:SF620">
    <property type="entry name" value="TYROSINE-PROTEIN KINASE RECEPTOR TORSO"/>
    <property type="match status" value="1"/>
</dbReference>
<reference evidence="3" key="1">
    <citation type="submission" date="2020-01" db="EMBL/GenBank/DDBJ databases">
        <title>Draft genome sequence of the Termite Coptotermes fromosanus.</title>
        <authorList>
            <person name="Itakura S."/>
            <person name="Yosikawa Y."/>
            <person name="Umezawa K."/>
        </authorList>
    </citation>
    <scope>NUCLEOTIDE SEQUENCE [LARGE SCALE GENOMIC DNA]</scope>
</reference>
<dbReference type="GO" id="GO:0005886">
    <property type="term" value="C:plasma membrane"/>
    <property type="evidence" value="ECO:0007669"/>
    <property type="project" value="TreeGrafter"/>
</dbReference>
<sequence length="147" mass="16627">TPSAGRETSSSVDCEPYLDAKWEIPTKNLLLGDVLGEGFLGVVRKGVLQEGGKLRDVAVKMLREKWTLDRQRQFRQEIAMLQSVGRHPHIVSLIGYCTHAGRLRLVVEFCSHGDLLNFLRKVISFETRNFTASFGRVLDSILPEVFR</sequence>
<proteinExistence type="predicted"/>
<name>A0A6L2PKA9_COPFO</name>
<dbReference type="Gene3D" id="3.30.200.20">
    <property type="entry name" value="Phosphorylase Kinase, domain 1"/>
    <property type="match status" value="1"/>
</dbReference>
<dbReference type="EMBL" id="BLKM01000228">
    <property type="protein sequence ID" value="GFG30517.1"/>
    <property type="molecule type" value="Genomic_DNA"/>
</dbReference>
<dbReference type="Pfam" id="PF07714">
    <property type="entry name" value="PK_Tyr_Ser-Thr"/>
    <property type="match status" value="1"/>
</dbReference>
<dbReference type="InParanoid" id="A0A6L2PKA9"/>
<comment type="caution">
    <text evidence="2">The sequence shown here is derived from an EMBL/GenBank/DDBJ whole genome shotgun (WGS) entry which is preliminary data.</text>
</comment>
<dbReference type="PROSITE" id="PS50011">
    <property type="entry name" value="PROTEIN_KINASE_DOM"/>
    <property type="match status" value="1"/>
</dbReference>
<feature type="non-terminal residue" evidence="2">
    <location>
        <position position="147"/>
    </location>
</feature>
<dbReference type="Proteomes" id="UP000502823">
    <property type="component" value="Unassembled WGS sequence"/>
</dbReference>
<keyword evidence="3" id="KW-1185">Reference proteome</keyword>
<dbReference type="SMART" id="SM00219">
    <property type="entry name" value="TyrKc"/>
    <property type="match status" value="1"/>
</dbReference>